<evidence type="ECO:0008006" key="8">
    <source>
        <dbReference type="Google" id="ProtNLM"/>
    </source>
</evidence>
<evidence type="ECO:0000256" key="5">
    <source>
        <dbReference type="SAM" id="Phobius"/>
    </source>
</evidence>
<dbReference type="EMBL" id="LBVO01000051">
    <property type="protein sequence ID" value="KKQ87516.1"/>
    <property type="molecule type" value="Genomic_DNA"/>
</dbReference>
<comment type="subcellular location">
    <subcellularLocation>
        <location evidence="1">Membrane</location>
        <topology evidence="1">Multi-pass membrane protein</topology>
    </subcellularLocation>
</comment>
<dbReference type="Proteomes" id="UP000033934">
    <property type="component" value="Unassembled WGS sequence"/>
</dbReference>
<keyword evidence="3 5" id="KW-1133">Transmembrane helix</keyword>
<keyword evidence="2 5" id="KW-0812">Transmembrane</keyword>
<evidence type="ECO:0000313" key="7">
    <source>
        <dbReference type="Proteomes" id="UP000033934"/>
    </source>
</evidence>
<protein>
    <recommendedName>
        <fullName evidence="8">DUF4870 domain-containing protein</fullName>
    </recommendedName>
</protein>
<evidence type="ECO:0000256" key="3">
    <source>
        <dbReference type="ARBA" id="ARBA00022989"/>
    </source>
</evidence>
<dbReference type="GO" id="GO:0016020">
    <property type="term" value="C:membrane"/>
    <property type="evidence" value="ECO:0007669"/>
    <property type="project" value="UniProtKB-SubCell"/>
</dbReference>
<gene>
    <name evidence="6" type="ORF">UT11_C0051G0009</name>
</gene>
<feature type="transmembrane region" description="Helical" evidence="5">
    <location>
        <begin position="20"/>
        <end position="39"/>
    </location>
</feature>
<evidence type="ECO:0000256" key="2">
    <source>
        <dbReference type="ARBA" id="ARBA00022692"/>
    </source>
</evidence>
<dbReference type="InterPro" id="IPR019109">
    <property type="entry name" value="MamF_MmsF"/>
</dbReference>
<dbReference type="AlphaFoldDB" id="A0A0G0PE01"/>
<accession>A0A0G0PE01</accession>
<organism evidence="6 7">
    <name type="scientific">Berkelbacteria bacterium GW2011_GWA2_38_9</name>
    <dbReference type="NCBI Taxonomy" id="1618334"/>
    <lineage>
        <taxon>Bacteria</taxon>
        <taxon>Candidatus Berkelbacteria</taxon>
    </lineage>
</organism>
<evidence type="ECO:0000313" key="6">
    <source>
        <dbReference type="EMBL" id="KKQ87516.1"/>
    </source>
</evidence>
<reference evidence="6 7" key="1">
    <citation type="journal article" date="2015" name="Nature">
        <title>rRNA introns, odd ribosomes, and small enigmatic genomes across a large radiation of phyla.</title>
        <authorList>
            <person name="Brown C.T."/>
            <person name="Hug L.A."/>
            <person name="Thomas B.C."/>
            <person name="Sharon I."/>
            <person name="Castelle C.J."/>
            <person name="Singh A."/>
            <person name="Wilkins M.J."/>
            <person name="Williams K.H."/>
            <person name="Banfield J.F."/>
        </authorList>
    </citation>
    <scope>NUCLEOTIDE SEQUENCE [LARGE SCALE GENOMIC DNA]</scope>
</reference>
<name>A0A0G0PE01_9BACT</name>
<feature type="transmembrane region" description="Helical" evidence="5">
    <location>
        <begin position="74"/>
        <end position="91"/>
    </location>
</feature>
<feature type="transmembrane region" description="Helical" evidence="5">
    <location>
        <begin position="51"/>
        <end position="68"/>
    </location>
</feature>
<keyword evidence="4 5" id="KW-0472">Membrane</keyword>
<dbReference type="PANTHER" id="PTHR36460:SF1">
    <property type="entry name" value="UPF0132 DOMAIN PROTEIN (AFU_ORTHOLOGUE AFUA_3G10255)"/>
    <property type="match status" value="1"/>
</dbReference>
<sequence length="112" mass="12391">MAKEEEKMSSGTTTLDPKVAGLLAYLAGWVSGLILYLISKDPYVRFHAMQSIIYFAGLSIINIVFGFIPFVSVIVMLINLASFVLWIVLMVKAYSGEKFKLPVIGDIAEERA</sequence>
<dbReference type="PANTHER" id="PTHR36460">
    <property type="entry name" value="UPF0132 DOMAIN PROTEIN (AFU_ORTHOLOGUE AFUA_3G10255)"/>
    <property type="match status" value="1"/>
</dbReference>
<evidence type="ECO:0000256" key="4">
    <source>
        <dbReference type="ARBA" id="ARBA00023136"/>
    </source>
</evidence>
<evidence type="ECO:0000256" key="1">
    <source>
        <dbReference type="ARBA" id="ARBA00004141"/>
    </source>
</evidence>
<proteinExistence type="predicted"/>
<dbReference type="Pfam" id="PF09685">
    <property type="entry name" value="MamF_MmsF"/>
    <property type="match status" value="1"/>
</dbReference>
<comment type="caution">
    <text evidence="6">The sequence shown here is derived from an EMBL/GenBank/DDBJ whole genome shotgun (WGS) entry which is preliminary data.</text>
</comment>